<dbReference type="AlphaFoldDB" id="A0A8J6GE31"/>
<dbReference type="InterPro" id="IPR001089">
    <property type="entry name" value="Chemokine_CXC"/>
</dbReference>
<keyword evidence="3 8" id="KW-0202">Cytokine</keyword>
<dbReference type="FunFam" id="2.40.50.40:FF:000004">
    <property type="entry name" value="C-X-C motif chemokine"/>
    <property type="match status" value="1"/>
</dbReference>
<dbReference type="InterPro" id="IPR033899">
    <property type="entry name" value="CXC_Chemokine_domain"/>
</dbReference>
<dbReference type="Gene3D" id="2.40.50.40">
    <property type="match status" value="1"/>
</dbReference>
<gene>
    <name evidence="11" type="ORF">LTLLF_161845</name>
</gene>
<evidence type="ECO:0000256" key="9">
    <source>
        <dbReference type="SAM" id="MobiDB-lite"/>
    </source>
</evidence>
<evidence type="ECO:0000256" key="2">
    <source>
        <dbReference type="ARBA" id="ARBA00010665"/>
    </source>
</evidence>
<dbReference type="PRINTS" id="PR00436">
    <property type="entry name" value="INTERLEUKIN8"/>
</dbReference>
<dbReference type="PANTHER" id="PTHR12015:SF192">
    <property type="entry name" value="GROWTH-REGULATED ALPHA PROTEIN"/>
    <property type="match status" value="1"/>
</dbReference>
<comment type="subcellular location">
    <subcellularLocation>
        <location evidence="1 8">Secreted</location>
    </subcellularLocation>
</comment>
<comment type="caution">
    <text evidence="11">The sequence shown here is derived from an EMBL/GenBank/DDBJ whole genome shotgun (WGS) entry which is preliminary data.</text>
</comment>
<dbReference type="SMART" id="SM00199">
    <property type="entry name" value="SCY"/>
    <property type="match status" value="1"/>
</dbReference>
<evidence type="ECO:0000256" key="1">
    <source>
        <dbReference type="ARBA" id="ARBA00004613"/>
    </source>
</evidence>
<evidence type="ECO:0000256" key="6">
    <source>
        <dbReference type="ARBA" id="ARBA00023157"/>
    </source>
</evidence>
<evidence type="ECO:0000313" key="12">
    <source>
        <dbReference type="Proteomes" id="UP000710432"/>
    </source>
</evidence>
<keyword evidence="4 8" id="KW-0964">Secreted</keyword>
<dbReference type="GO" id="GO:0005615">
    <property type="term" value="C:extracellular space"/>
    <property type="evidence" value="ECO:0007669"/>
    <property type="project" value="UniProtKB-UniRule"/>
</dbReference>
<feature type="region of interest" description="Disordered" evidence="9">
    <location>
        <begin position="1"/>
        <end position="85"/>
    </location>
</feature>
<evidence type="ECO:0000256" key="8">
    <source>
        <dbReference type="RuleBase" id="RU361149"/>
    </source>
</evidence>
<evidence type="ECO:0000256" key="4">
    <source>
        <dbReference type="ARBA" id="ARBA00022525"/>
    </source>
</evidence>
<proteinExistence type="inferred from homology"/>
<dbReference type="CDD" id="cd00273">
    <property type="entry name" value="Chemokine_CXC"/>
    <property type="match status" value="1"/>
</dbReference>
<evidence type="ECO:0000256" key="7">
    <source>
        <dbReference type="ARBA" id="ARBA00023198"/>
    </source>
</evidence>
<dbReference type="PRINTS" id="PR00437">
    <property type="entry name" value="SMALLCYTKCXC"/>
</dbReference>
<dbReference type="SUPFAM" id="SSF54117">
    <property type="entry name" value="Interleukin 8-like chemokines"/>
    <property type="match status" value="1"/>
</dbReference>
<dbReference type="InterPro" id="IPR039809">
    <property type="entry name" value="Chemokine_b/g/d"/>
</dbReference>
<dbReference type="InterPro" id="IPR018048">
    <property type="entry name" value="Chemokine_CXC_CS"/>
</dbReference>
<name>A0A8J6GE31_MICOH</name>
<reference evidence="11" key="1">
    <citation type="submission" date="2020-03" db="EMBL/GenBank/DDBJ databases">
        <title>Studies in the Genomics of Life Span.</title>
        <authorList>
            <person name="Glass D."/>
        </authorList>
    </citation>
    <scope>NUCLEOTIDE SEQUENCE</scope>
    <source>
        <strain evidence="11">LTLLF</strain>
        <tissue evidence="11">Muscle</tissue>
    </source>
</reference>
<feature type="domain" description="Chemokine interleukin-8-like" evidence="10">
    <location>
        <begin position="96"/>
        <end position="156"/>
    </location>
</feature>
<dbReference type="Proteomes" id="UP000710432">
    <property type="component" value="Unassembled WGS sequence"/>
</dbReference>
<keyword evidence="7" id="KW-0395">Inflammatory response</keyword>
<dbReference type="PANTHER" id="PTHR12015">
    <property type="entry name" value="SMALL INDUCIBLE CYTOKINE A"/>
    <property type="match status" value="1"/>
</dbReference>
<dbReference type="InterPro" id="IPR001811">
    <property type="entry name" value="Chemokine_IL8-like_dom"/>
</dbReference>
<dbReference type="GO" id="GO:0006955">
    <property type="term" value="P:immune response"/>
    <property type="evidence" value="ECO:0007669"/>
    <property type="project" value="InterPro"/>
</dbReference>
<dbReference type="GO" id="GO:0006954">
    <property type="term" value="P:inflammatory response"/>
    <property type="evidence" value="ECO:0007669"/>
    <property type="project" value="UniProtKB-KW"/>
</dbReference>
<dbReference type="InterPro" id="IPR036048">
    <property type="entry name" value="Interleukin_8-like_sf"/>
</dbReference>
<accession>A0A8J6GE31</accession>
<keyword evidence="6" id="KW-1015">Disulfide bond</keyword>
<evidence type="ECO:0000256" key="3">
    <source>
        <dbReference type="ARBA" id="ARBA00022514"/>
    </source>
</evidence>
<keyword evidence="5" id="KW-0339">Growth factor</keyword>
<keyword evidence="8" id="KW-0145">Chemotaxis</keyword>
<dbReference type="EMBL" id="JAATJU010023069">
    <property type="protein sequence ID" value="KAH0508864.1"/>
    <property type="molecule type" value="Genomic_DNA"/>
</dbReference>
<dbReference type="PROSITE" id="PS00471">
    <property type="entry name" value="SMALL_CYTOKINES_CXC"/>
    <property type="match status" value="1"/>
</dbReference>
<organism evidence="11 12">
    <name type="scientific">Microtus ochrogaster</name>
    <name type="common">Prairie vole</name>
    <dbReference type="NCBI Taxonomy" id="79684"/>
    <lineage>
        <taxon>Eukaryota</taxon>
        <taxon>Metazoa</taxon>
        <taxon>Chordata</taxon>
        <taxon>Craniata</taxon>
        <taxon>Vertebrata</taxon>
        <taxon>Euteleostomi</taxon>
        <taxon>Mammalia</taxon>
        <taxon>Eutheria</taxon>
        <taxon>Euarchontoglires</taxon>
        <taxon>Glires</taxon>
        <taxon>Rodentia</taxon>
        <taxon>Myomorpha</taxon>
        <taxon>Muroidea</taxon>
        <taxon>Cricetidae</taxon>
        <taxon>Arvicolinae</taxon>
        <taxon>Microtus</taxon>
    </lineage>
</organism>
<evidence type="ECO:0000259" key="10">
    <source>
        <dbReference type="SMART" id="SM00199"/>
    </source>
</evidence>
<dbReference type="GO" id="GO:0008083">
    <property type="term" value="F:growth factor activity"/>
    <property type="evidence" value="ECO:0007669"/>
    <property type="project" value="UniProtKB-KW"/>
</dbReference>
<evidence type="ECO:0000256" key="5">
    <source>
        <dbReference type="ARBA" id="ARBA00023030"/>
    </source>
</evidence>
<protein>
    <recommendedName>
        <fullName evidence="8">C-X-C motif chemokine</fullName>
    </recommendedName>
</protein>
<comment type="similarity">
    <text evidence="2 8">Belongs to the intercrine alpha (chemokine CxC) family.</text>
</comment>
<feature type="compositionally biased region" description="Basic and acidic residues" evidence="9">
    <location>
        <begin position="62"/>
        <end position="73"/>
    </location>
</feature>
<evidence type="ECO:0000313" key="11">
    <source>
        <dbReference type="EMBL" id="KAH0508864.1"/>
    </source>
</evidence>
<dbReference type="GO" id="GO:0008009">
    <property type="term" value="F:chemokine activity"/>
    <property type="evidence" value="ECO:0007669"/>
    <property type="project" value="InterPro"/>
</dbReference>
<sequence>MHKRNSRSPRAPDRASEPPATSCAPDSSHTPAQRHDPSHTSSPEHSADVAAAVGHQPPGYRWDPRLSSLKEPRVGAASHSPTDPVSFLTGAIVVTELRCQCLKTIPKIDFKSIQSLKVTPPGPQCTQTEVIATLKDGKEVCLDPEAPLVRKIIQKILNK</sequence>
<dbReference type="Pfam" id="PF00048">
    <property type="entry name" value="IL8"/>
    <property type="match status" value="1"/>
</dbReference>